<dbReference type="InterPro" id="IPR014914">
    <property type="entry name" value="RES_dom"/>
</dbReference>
<proteinExistence type="predicted"/>
<dbReference type="KEGG" id="ster:AOA14_01285"/>
<dbReference type="AlphaFoldDB" id="A0A142VTW4"/>
<evidence type="ECO:0000259" key="1">
    <source>
        <dbReference type="SMART" id="SM00953"/>
    </source>
</evidence>
<dbReference type="EMBL" id="CP013342">
    <property type="protein sequence ID" value="AMU93233.1"/>
    <property type="molecule type" value="Genomic_DNA"/>
</dbReference>
<sequence length="190" mass="21499">MMPVATIAAGRTLHRVHGKSVDARWYGRKDASWRWDDPDGQFGVLYLGKTLVGPFAESLLRKPADRDLLWDRVEQKRAATFKTRRTLRLAKLHGPGLAWFQTTAAGVAADFDPVTNPGGYDITQRISAIVYTETAFDGIQYRSRFDTDELCIALFERADPAIDLTGENLQIDKGWVRKILKPRGFELIEF</sequence>
<dbReference type="STRING" id="1219058.AOA14_01285"/>
<feature type="domain" description="RES" evidence="1">
    <location>
        <begin position="23"/>
        <end position="168"/>
    </location>
</feature>
<name>A0A142VTW4_9SPHN</name>
<accession>A0A142VTW4</accession>
<evidence type="ECO:0000313" key="2">
    <source>
        <dbReference type="EMBL" id="AMU93233.1"/>
    </source>
</evidence>
<protein>
    <recommendedName>
        <fullName evidence="1">RES domain-containing protein</fullName>
    </recommendedName>
</protein>
<organism evidence="2 3">
    <name type="scientific">Sphingopyxis terrae subsp. terrae NBRC 15098</name>
    <dbReference type="NCBI Taxonomy" id="1219058"/>
    <lineage>
        <taxon>Bacteria</taxon>
        <taxon>Pseudomonadati</taxon>
        <taxon>Pseudomonadota</taxon>
        <taxon>Alphaproteobacteria</taxon>
        <taxon>Sphingomonadales</taxon>
        <taxon>Sphingomonadaceae</taxon>
        <taxon>Sphingopyxis</taxon>
    </lineage>
</organism>
<dbReference type="Pfam" id="PF08808">
    <property type="entry name" value="RES"/>
    <property type="match status" value="1"/>
</dbReference>
<evidence type="ECO:0000313" key="3">
    <source>
        <dbReference type="Proteomes" id="UP000076234"/>
    </source>
</evidence>
<reference evidence="3" key="1">
    <citation type="submission" date="2015-11" db="EMBL/GenBank/DDBJ databases">
        <title>Complete genome sequence of a polyethylene glycol-degrading strain Sphingopyxis terrae strain 203-1 (NBRC 15098).</title>
        <authorList>
            <person name="Yoshiyuki O."/>
            <person name="Shouta N."/>
            <person name="Nagata Y."/>
            <person name="Numata M."/>
            <person name="Tsuchikane K."/>
            <person name="Hosoyama A."/>
            <person name="Yamazoe A."/>
            <person name="Tsuda M."/>
            <person name="Fujita N."/>
            <person name="Kawai F."/>
        </authorList>
    </citation>
    <scope>NUCLEOTIDE SEQUENCE [LARGE SCALE GENOMIC DNA]</scope>
    <source>
        <strain evidence="3">203-1</strain>
    </source>
</reference>
<dbReference type="SMART" id="SM00953">
    <property type="entry name" value="RES"/>
    <property type="match status" value="1"/>
</dbReference>
<dbReference type="Proteomes" id="UP000076234">
    <property type="component" value="Chromosome"/>
</dbReference>
<gene>
    <name evidence="2" type="ORF">AOA14_01285</name>
</gene>
<reference evidence="2 3" key="2">
    <citation type="journal article" date="2016" name="Genome Announc.">
        <title>Complete Genome Sequence of Sphingopyxis terrae Strain 203-1 (NBRC 111660), a Polyethylene Glycol Degrader.</title>
        <authorList>
            <person name="Ohtsubo Y."/>
            <person name="Nonoyama S."/>
            <person name="Nagata Y."/>
            <person name="Numata M."/>
            <person name="Tsuchikane K."/>
            <person name="Hosoyama A."/>
            <person name="Yamazoe A."/>
            <person name="Tsuda M."/>
            <person name="Fujita N."/>
            <person name="Kawai F."/>
        </authorList>
    </citation>
    <scope>NUCLEOTIDE SEQUENCE [LARGE SCALE GENOMIC DNA]</scope>
    <source>
        <strain evidence="2 3">203-1</strain>
    </source>
</reference>